<accession>A0A316GDX8</accession>
<evidence type="ECO:0000313" key="7">
    <source>
        <dbReference type="Proteomes" id="UP000245708"/>
    </source>
</evidence>
<dbReference type="Gene3D" id="3.50.30.40">
    <property type="entry name" value="Ribonuclease E inhibitor RraA/RraA-like"/>
    <property type="match status" value="1"/>
</dbReference>
<comment type="cofactor">
    <cofactor evidence="1">
        <name>a divalent metal cation</name>
        <dbReference type="ChEBI" id="CHEBI:60240"/>
    </cofactor>
</comment>
<dbReference type="InterPro" id="IPR005493">
    <property type="entry name" value="RraA/RraA-like"/>
</dbReference>
<feature type="binding site" evidence="5">
    <location>
        <begin position="74"/>
        <end position="77"/>
    </location>
    <ligand>
        <name>substrate</name>
    </ligand>
</feature>
<sequence length="108" mass="11115">MTPTCALYDHVLDQTGVLPPALQHFAGRGAFSGHAATVKTHEMNTRVRKLAHSPGKGRVMVADGGGSLRRALMGLVLEIEGVRVAPGDMIVADAGGGLVIPQGLPLPG</sequence>
<evidence type="ECO:0000256" key="1">
    <source>
        <dbReference type="ARBA" id="ARBA00001968"/>
    </source>
</evidence>
<protein>
    <recommendedName>
        <fullName evidence="2">Putative 4-hydroxy-4-methyl-2-oxoglutarate aldolase</fullName>
    </recommendedName>
    <alternativeName>
        <fullName evidence="3">Regulator of ribonuclease activity homolog</fullName>
    </alternativeName>
    <alternativeName>
        <fullName evidence="4">RraA-like protein</fullName>
    </alternativeName>
</protein>
<dbReference type="PANTHER" id="PTHR33254:SF4">
    <property type="entry name" value="4-HYDROXY-4-METHYL-2-OXOGLUTARATE ALDOLASE 3-RELATED"/>
    <property type="match status" value="1"/>
</dbReference>
<dbReference type="SUPFAM" id="SSF89562">
    <property type="entry name" value="RraA-like"/>
    <property type="match status" value="1"/>
</dbReference>
<dbReference type="InterPro" id="IPR036704">
    <property type="entry name" value="RraA/RraA-like_sf"/>
</dbReference>
<dbReference type="EMBL" id="QGGW01000010">
    <property type="protein sequence ID" value="PWK58136.1"/>
    <property type="molecule type" value="Genomic_DNA"/>
</dbReference>
<dbReference type="AlphaFoldDB" id="A0A316GDX8"/>
<evidence type="ECO:0000256" key="3">
    <source>
        <dbReference type="ARBA" id="ARBA00029596"/>
    </source>
</evidence>
<dbReference type="GO" id="GO:0032259">
    <property type="term" value="P:methylation"/>
    <property type="evidence" value="ECO:0007669"/>
    <property type="project" value="UniProtKB-KW"/>
</dbReference>
<keyword evidence="7" id="KW-1185">Reference proteome</keyword>
<keyword evidence="6" id="KW-0808">Transferase</keyword>
<keyword evidence="6" id="KW-0489">Methyltransferase</keyword>
<evidence type="ECO:0000256" key="5">
    <source>
        <dbReference type="PIRSR" id="PIRSR605493-1"/>
    </source>
</evidence>
<dbReference type="RefSeq" id="WP_109670250.1">
    <property type="nucleotide sequence ID" value="NZ_QGGW01000010.1"/>
</dbReference>
<dbReference type="OrthoDB" id="9812532at2"/>
<dbReference type="Proteomes" id="UP000245708">
    <property type="component" value="Unassembled WGS sequence"/>
</dbReference>
<comment type="caution">
    <text evidence="6">The sequence shown here is derived from an EMBL/GenBank/DDBJ whole genome shotgun (WGS) entry which is preliminary data.</text>
</comment>
<evidence type="ECO:0000256" key="2">
    <source>
        <dbReference type="ARBA" id="ARBA00016549"/>
    </source>
</evidence>
<proteinExistence type="predicted"/>
<reference evidence="6 7" key="1">
    <citation type="submission" date="2018-05" db="EMBL/GenBank/DDBJ databases">
        <title>Genomic Encyclopedia of Type Strains, Phase IV (KMG-IV): sequencing the most valuable type-strain genomes for metagenomic binning, comparative biology and taxonomic classification.</title>
        <authorList>
            <person name="Goeker M."/>
        </authorList>
    </citation>
    <scope>NUCLEOTIDE SEQUENCE [LARGE SCALE GENOMIC DNA]</scope>
    <source>
        <strain evidence="6 7">DSM 16097</strain>
    </source>
</reference>
<dbReference type="Pfam" id="PF03737">
    <property type="entry name" value="RraA-like"/>
    <property type="match status" value="1"/>
</dbReference>
<name>A0A316GDX8_9RHOB</name>
<organism evidence="6 7">
    <name type="scientific">Roseicyclus mahoneyensis</name>
    <dbReference type="NCBI Taxonomy" id="164332"/>
    <lineage>
        <taxon>Bacteria</taxon>
        <taxon>Pseudomonadati</taxon>
        <taxon>Pseudomonadota</taxon>
        <taxon>Alphaproteobacteria</taxon>
        <taxon>Rhodobacterales</taxon>
        <taxon>Roseobacteraceae</taxon>
        <taxon>Roseicyclus</taxon>
    </lineage>
</organism>
<gene>
    <name evidence="6" type="ORF">C7455_11077</name>
</gene>
<dbReference type="PANTHER" id="PTHR33254">
    <property type="entry name" value="4-HYDROXY-4-METHYL-2-OXOGLUTARATE ALDOLASE 3-RELATED"/>
    <property type="match status" value="1"/>
</dbReference>
<evidence type="ECO:0000313" key="6">
    <source>
        <dbReference type="EMBL" id="PWK58136.1"/>
    </source>
</evidence>
<evidence type="ECO:0000256" key="4">
    <source>
        <dbReference type="ARBA" id="ARBA00030169"/>
    </source>
</evidence>
<dbReference type="GO" id="GO:0008168">
    <property type="term" value="F:methyltransferase activity"/>
    <property type="evidence" value="ECO:0007669"/>
    <property type="project" value="UniProtKB-KW"/>
</dbReference>